<proteinExistence type="inferred from homology"/>
<sequence length="605" mass="65996">MIYRFHEDGHGEVIAESRAPEMEPYLHLHYPASDIPEQARRLYVFNRTRQIVDVDDRPAAILPPDNSLTGRPLDLSCSALRSVAQAHLEYLRNMGARASMSIALLRGDALWGLVACHHRQPHRVSFRCRMACELLGQVLAWNIDAMEQRGSAEARLRAGAVCARLLEQIAAERDIAAGLSARAATILDLVDAGGAAIRQDGGWTRLGQTPGAEDLDELARWLEERGARAAYATSSLAKERPALERLKDVACGVLAIQFPGAPCSLIAWFRPEIERCVLWGGEPGAGPSGRHGDGQLHPRTSFAAWRQLVRLEAQPWQPWEVAAAEDLRGAIVGTVLSRAAELERLNRELREAVRMRDDFMSMASHELRTPIFTLALQIEGVSRAASARRDAFTPERVQGRADVARRQVKRLEQLVGVLLDFSRINAGRLTLDLEEVSLPKLLGDVVARFNDDLKAAGCRLSLRVEQDIVGWWDPMRLDQVITNLLSNAIKYGAGEPIEIEAARHGASARVAVIDRGIGIDTSAHGRIFERFERAVSSGHYSGLGLGLWIVHQIVERLGGSVTVTSAPGQGSTFTVELPLAGPGPPEQAPSEAAAGPGSRSDGSAR</sequence>
<dbReference type="EMBL" id="JEMB01003341">
    <property type="protein sequence ID" value="KYF73898.1"/>
    <property type="molecule type" value="Genomic_DNA"/>
</dbReference>
<reference evidence="11 12" key="1">
    <citation type="submission" date="2014-02" db="EMBL/GenBank/DDBJ databases">
        <title>The small core and large imbalanced accessory genome model reveals a collaborative survival strategy of Sorangium cellulosum strains in nature.</title>
        <authorList>
            <person name="Han K."/>
            <person name="Peng R."/>
            <person name="Blom J."/>
            <person name="Li Y.-Z."/>
        </authorList>
    </citation>
    <scope>NUCLEOTIDE SEQUENCE [LARGE SCALE GENOMIC DNA]</scope>
    <source>
        <strain evidence="11 12">So0011-07</strain>
    </source>
</reference>
<dbReference type="InterPro" id="IPR013515">
    <property type="entry name" value="Phytochrome_cen-reg"/>
</dbReference>
<dbReference type="InterPro" id="IPR003018">
    <property type="entry name" value="GAF"/>
</dbReference>
<dbReference type="GO" id="GO:0009584">
    <property type="term" value="P:detection of visible light"/>
    <property type="evidence" value="ECO:0007669"/>
    <property type="project" value="InterPro"/>
</dbReference>
<keyword evidence="6" id="KW-0418">Kinase</keyword>
<dbReference type="FunFam" id="3.30.565.10:FF:000006">
    <property type="entry name" value="Sensor histidine kinase WalK"/>
    <property type="match status" value="1"/>
</dbReference>
<dbReference type="PROSITE" id="PS50046">
    <property type="entry name" value="PHYTOCHROME_2"/>
    <property type="match status" value="1"/>
</dbReference>
<gene>
    <name evidence="11" type="ORF">BE17_05670</name>
</gene>
<evidence type="ECO:0000313" key="11">
    <source>
        <dbReference type="EMBL" id="KYF73898.1"/>
    </source>
</evidence>
<organism evidence="11 12">
    <name type="scientific">Sorangium cellulosum</name>
    <name type="common">Polyangium cellulosum</name>
    <dbReference type="NCBI Taxonomy" id="56"/>
    <lineage>
        <taxon>Bacteria</taxon>
        <taxon>Pseudomonadati</taxon>
        <taxon>Myxococcota</taxon>
        <taxon>Polyangia</taxon>
        <taxon>Polyangiales</taxon>
        <taxon>Polyangiaceae</taxon>
        <taxon>Sorangium</taxon>
    </lineage>
</organism>
<evidence type="ECO:0000256" key="5">
    <source>
        <dbReference type="ARBA" id="ARBA00022679"/>
    </source>
</evidence>
<dbReference type="InterPro" id="IPR050736">
    <property type="entry name" value="Sensor_HK_Regulatory"/>
</dbReference>
<dbReference type="PANTHER" id="PTHR43711">
    <property type="entry name" value="TWO-COMPONENT HISTIDINE KINASE"/>
    <property type="match status" value="1"/>
</dbReference>
<dbReference type="GO" id="GO:0000155">
    <property type="term" value="F:phosphorelay sensor kinase activity"/>
    <property type="evidence" value="ECO:0007669"/>
    <property type="project" value="InterPro"/>
</dbReference>
<dbReference type="PROSITE" id="PS50109">
    <property type="entry name" value="HIS_KIN"/>
    <property type="match status" value="1"/>
</dbReference>
<feature type="region of interest" description="Disordered" evidence="8">
    <location>
        <begin position="572"/>
        <end position="605"/>
    </location>
</feature>
<dbReference type="SUPFAM" id="SSF55874">
    <property type="entry name" value="ATPase domain of HSP90 chaperone/DNA topoisomerase II/histidine kinase"/>
    <property type="match status" value="1"/>
</dbReference>
<dbReference type="EC" id="2.7.13.3" evidence="3"/>
<dbReference type="SMART" id="SM00388">
    <property type="entry name" value="HisKA"/>
    <property type="match status" value="1"/>
</dbReference>
<protein>
    <recommendedName>
        <fullName evidence="3">histidine kinase</fullName>
        <ecNumber evidence="3">2.7.13.3</ecNumber>
    </recommendedName>
</protein>
<dbReference type="InterPro" id="IPR003594">
    <property type="entry name" value="HATPase_dom"/>
</dbReference>
<dbReference type="Pfam" id="PF00360">
    <property type="entry name" value="PHY"/>
    <property type="match status" value="1"/>
</dbReference>
<evidence type="ECO:0000256" key="2">
    <source>
        <dbReference type="ARBA" id="ARBA00006402"/>
    </source>
</evidence>
<dbReference type="InterPro" id="IPR036097">
    <property type="entry name" value="HisK_dim/P_sf"/>
</dbReference>
<evidence type="ECO:0000256" key="6">
    <source>
        <dbReference type="ARBA" id="ARBA00022777"/>
    </source>
</evidence>
<comment type="catalytic activity">
    <reaction evidence="1">
        <text>ATP + protein L-histidine = ADP + protein N-phospho-L-histidine.</text>
        <dbReference type="EC" id="2.7.13.3"/>
    </reaction>
</comment>
<dbReference type="InterPro" id="IPR029016">
    <property type="entry name" value="GAF-like_dom_sf"/>
</dbReference>
<evidence type="ECO:0000256" key="4">
    <source>
        <dbReference type="ARBA" id="ARBA00022553"/>
    </source>
</evidence>
<dbReference type="Gene3D" id="3.30.450.270">
    <property type="match status" value="1"/>
</dbReference>
<dbReference type="Pfam" id="PF01590">
    <property type="entry name" value="GAF"/>
    <property type="match status" value="1"/>
</dbReference>
<dbReference type="Gene3D" id="3.30.565.10">
    <property type="entry name" value="Histidine kinase-like ATPase, C-terminal domain"/>
    <property type="match status" value="1"/>
</dbReference>
<dbReference type="InterPro" id="IPR043150">
    <property type="entry name" value="Phytochrome_PHY_sf"/>
</dbReference>
<keyword evidence="5" id="KW-0808">Transferase</keyword>
<dbReference type="InterPro" id="IPR004358">
    <property type="entry name" value="Sig_transdc_His_kin-like_C"/>
</dbReference>
<dbReference type="CDD" id="cd00082">
    <property type="entry name" value="HisKA"/>
    <property type="match status" value="1"/>
</dbReference>
<dbReference type="SUPFAM" id="SSF47384">
    <property type="entry name" value="Homodimeric domain of signal transducing histidine kinase"/>
    <property type="match status" value="1"/>
</dbReference>
<evidence type="ECO:0000256" key="3">
    <source>
        <dbReference type="ARBA" id="ARBA00012438"/>
    </source>
</evidence>
<dbReference type="SUPFAM" id="SSF55781">
    <property type="entry name" value="GAF domain-like"/>
    <property type="match status" value="2"/>
</dbReference>
<feature type="domain" description="Phytochrome chromophore attachment site" evidence="9">
    <location>
        <begin position="1"/>
        <end position="137"/>
    </location>
</feature>
<keyword evidence="4" id="KW-0597">Phosphoprotein</keyword>
<dbReference type="CDD" id="cd00075">
    <property type="entry name" value="HATPase"/>
    <property type="match status" value="1"/>
</dbReference>
<evidence type="ECO:0000259" key="10">
    <source>
        <dbReference type="PROSITE" id="PS50109"/>
    </source>
</evidence>
<feature type="domain" description="Histidine kinase" evidence="10">
    <location>
        <begin position="362"/>
        <end position="581"/>
    </location>
</feature>
<evidence type="ECO:0000256" key="7">
    <source>
        <dbReference type="ARBA" id="ARBA00023012"/>
    </source>
</evidence>
<dbReference type="Gene3D" id="3.30.450.40">
    <property type="match status" value="1"/>
</dbReference>
<dbReference type="InterPro" id="IPR016132">
    <property type="entry name" value="Phyto_chromo_attachment"/>
</dbReference>
<keyword evidence="7" id="KW-0902">Two-component regulatory system</keyword>
<dbReference type="SMART" id="SM00387">
    <property type="entry name" value="HATPase_c"/>
    <property type="match status" value="1"/>
</dbReference>
<dbReference type="InterPro" id="IPR036890">
    <property type="entry name" value="HATPase_C_sf"/>
</dbReference>
<dbReference type="PRINTS" id="PR00344">
    <property type="entry name" value="BCTRLSENSOR"/>
</dbReference>
<dbReference type="Gene3D" id="1.10.287.130">
    <property type="match status" value="1"/>
</dbReference>
<evidence type="ECO:0000256" key="8">
    <source>
        <dbReference type="SAM" id="MobiDB-lite"/>
    </source>
</evidence>
<evidence type="ECO:0000256" key="1">
    <source>
        <dbReference type="ARBA" id="ARBA00000085"/>
    </source>
</evidence>
<dbReference type="InterPro" id="IPR003661">
    <property type="entry name" value="HisK_dim/P_dom"/>
</dbReference>
<dbReference type="Pfam" id="PF02518">
    <property type="entry name" value="HATPase_c"/>
    <property type="match status" value="1"/>
</dbReference>
<dbReference type="AlphaFoldDB" id="A0A150R254"/>
<comment type="similarity">
    <text evidence="2">In the N-terminal section; belongs to the phytochrome family.</text>
</comment>
<dbReference type="PANTHER" id="PTHR43711:SF1">
    <property type="entry name" value="HISTIDINE KINASE 1"/>
    <property type="match status" value="1"/>
</dbReference>
<dbReference type="Proteomes" id="UP000075635">
    <property type="component" value="Unassembled WGS sequence"/>
</dbReference>
<accession>A0A150R254</accession>
<dbReference type="Pfam" id="PF00512">
    <property type="entry name" value="HisKA"/>
    <property type="match status" value="1"/>
</dbReference>
<evidence type="ECO:0000259" key="9">
    <source>
        <dbReference type="PROSITE" id="PS50046"/>
    </source>
</evidence>
<name>A0A150R254_SORCE</name>
<dbReference type="InterPro" id="IPR005467">
    <property type="entry name" value="His_kinase_dom"/>
</dbReference>
<evidence type="ECO:0000313" key="12">
    <source>
        <dbReference type="Proteomes" id="UP000075635"/>
    </source>
</evidence>
<comment type="caution">
    <text evidence="11">The sequence shown here is derived from an EMBL/GenBank/DDBJ whole genome shotgun (WGS) entry which is preliminary data.</text>
</comment>
<dbReference type="GO" id="GO:0006355">
    <property type="term" value="P:regulation of DNA-templated transcription"/>
    <property type="evidence" value="ECO:0007669"/>
    <property type="project" value="InterPro"/>
</dbReference>